<evidence type="ECO:0008006" key="3">
    <source>
        <dbReference type="Google" id="ProtNLM"/>
    </source>
</evidence>
<protein>
    <recommendedName>
        <fullName evidence="3">Hpt domain-containing protein</fullName>
    </recommendedName>
</protein>
<name>A0ABW4Q7X2_9MICC</name>
<dbReference type="EMBL" id="JBHUGA010000030">
    <property type="protein sequence ID" value="MFD1846823.1"/>
    <property type="molecule type" value="Genomic_DNA"/>
</dbReference>
<dbReference type="SUPFAM" id="SSF47226">
    <property type="entry name" value="Histidine-containing phosphotransfer domain, HPT domain"/>
    <property type="match status" value="1"/>
</dbReference>
<dbReference type="Gene3D" id="1.20.120.160">
    <property type="entry name" value="HPT domain"/>
    <property type="match status" value="1"/>
</dbReference>
<proteinExistence type="predicted"/>
<organism evidence="1 2">
    <name type="scientific">Arthrobacter flavus</name>
    <dbReference type="NCBI Taxonomy" id="95172"/>
    <lineage>
        <taxon>Bacteria</taxon>
        <taxon>Bacillati</taxon>
        <taxon>Actinomycetota</taxon>
        <taxon>Actinomycetes</taxon>
        <taxon>Micrococcales</taxon>
        <taxon>Micrococcaceae</taxon>
        <taxon>Arthrobacter</taxon>
    </lineage>
</organism>
<dbReference type="RefSeq" id="WP_343878316.1">
    <property type="nucleotide sequence ID" value="NZ_BAAAIJ010000013.1"/>
</dbReference>
<sequence>MIDYAIESLPLFSTQTLKDLERELENPEACNAFVQISIGMWDQRFYRLSRAAEERDERLLMDVILSIESSSAMLGLLQLAALAGVLKTRLKHQDLDGVIGLLPSLEQCGALSMRELRAAHPA</sequence>
<dbReference type="Proteomes" id="UP001597307">
    <property type="component" value="Unassembled WGS sequence"/>
</dbReference>
<evidence type="ECO:0000313" key="2">
    <source>
        <dbReference type="Proteomes" id="UP001597307"/>
    </source>
</evidence>
<dbReference type="InterPro" id="IPR036641">
    <property type="entry name" value="HPT_dom_sf"/>
</dbReference>
<gene>
    <name evidence="1" type="ORF">ACFSFX_09455</name>
</gene>
<keyword evidence="2" id="KW-1185">Reference proteome</keyword>
<evidence type="ECO:0000313" key="1">
    <source>
        <dbReference type="EMBL" id="MFD1846823.1"/>
    </source>
</evidence>
<reference evidence="2" key="1">
    <citation type="journal article" date="2019" name="Int. J. Syst. Evol. Microbiol.">
        <title>The Global Catalogue of Microorganisms (GCM) 10K type strain sequencing project: providing services to taxonomists for standard genome sequencing and annotation.</title>
        <authorList>
            <consortium name="The Broad Institute Genomics Platform"/>
            <consortium name="The Broad Institute Genome Sequencing Center for Infectious Disease"/>
            <person name="Wu L."/>
            <person name="Ma J."/>
        </authorList>
    </citation>
    <scope>NUCLEOTIDE SEQUENCE [LARGE SCALE GENOMIC DNA]</scope>
    <source>
        <strain evidence="2">JCM 11496</strain>
    </source>
</reference>
<comment type="caution">
    <text evidence="1">The sequence shown here is derived from an EMBL/GenBank/DDBJ whole genome shotgun (WGS) entry which is preliminary data.</text>
</comment>
<accession>A0ABW4Q7X2</accession>